<dbReference type="Pfam" id="PF19700">
    <property type="entry name" value="DUF6198"/>
    <property type="match status" value="1"/>
</dbReference>
<feature type="transmembrane region" description="Helical" evidence="1">
    <location>
        <begin position="99"/>
        <end position="126"/>
    </location>
</feature>
<reference evidence="2 3" key="1">
    <citation type="submission" date="2014-04" db="EMBL/GenBank/DDBJ databases">
        <title>Draft genome sequence of Bacillus azotoformans MEV2011, a (co-) denitrifying strain unable to grow in the presence of oxygen.</title>
        <authorList>
            <person name="Nielsen M."/>
            <person name="Schreiber L."/>
            <person name="Finster K."/>
            <person name="Schramm A."/>
        </authorList>
    </citation>
    <scope>NUCLEOTIDE SEQUENCE [LARGE SCALE GENOMIC DNA]</scope>
    <source>
        <strain evidence="2 3">MEV2011</strain>
    </source>
</reference>
<organism evidence="2 3">
    <name type="scientific">Schinkia azotoformans MEV2011</name>
    <dbReference type="NCBI Taxonomy" id="1348973"/>
    <lineage>
        <taxon>Bacteria</taxon>
        <taxon>Bacillati</taxon>
        <taxon>Bacillota</taxon>
        <taxon>Bacilli</taxon>
        <taxon>Bacillales</taxon>
        <taxon>Bacillaceae</taxon>
        <taxon>Calidifontibacillus/Schinkia group</taxon>
        <taxon>Schinkia</taxon>
    </lineage>
</organism>
<dbReference type="RefSeq" id="WP_035193989.1">
    <property type="nucleotide sequence ID" value="NZ_JJRY01000003.1"/>
</dbReference>
<proteinExistence type="predicted"/>
<dbReference type="PANTHER" id="PTHR40078:SF1">
    <property type="entry name" value="INTEGRAL MEMBRANE PROTEIN"/>
    <property type="match status" value="1"/>
</dbReference>
<keyword evidence="1" id="KW-1133">Transmembrane helix</keyword>
<dbReference type="PANTHER" id="PTHR40078">
    <property type="entry name" value="INTEGRAL MEMBRANE PROTEIN-RELATED"/>
    <property type="match status" value="1"/>
</dbReference>
<feature type="transmembrane region" description="Helical" evidence="1">
    <location>
        <begin position="46"/>
        <end position="64"/>
    </location>
</feature>
<evidence type="ECO:0000256" key="1">
    <source>
        <dbReference type="SAM" id="Phobius"/>
    </source>
</evidence>
<feature type="transmembrane region" description="Helical" evidence="1">
    <location>
        <begin position="169"/>
        <end position="189"/>
    </location>
</feature>
<sequence>MKKWLVYLIGLLIMTLGLVLVIVANLGSAPWDVLHIGLYKQFGLTIGSWSIIVGVFVLGSSAILSKAIPKIGAFLNMLLCGIFIDMYMLIPWLDTPEMILGQFIMLLIGIILNAYGMAIYISANVGTGPRDSLMLALMKRTGIKVQWVRLIMEVTVLAVGWMLGGPVGIGTVILSLLIGHIAGFALPQCQKMTDYWLKKRPVEVIEDRVPNNSL</sequence>
<dbReference type="Proteomes" id="UP000027936">
    <property type="component" value="Unassembled WGS sequence"/>
</dbReference>
<protein>
    <submittedName>
        <fullName evidence="2">Putative membrane protein</fullName>
    </submittedName>
</protein>
<dbReference type="EMBL" id="JJRY01000003">
    <property type="protein sequence ID" value="KEF39393.1"/>
    <property type="molecule type" value="Genomic_DNA"/>
</dbReference>
<dbReference type="PATRIC" id="fig|1348973.3.peg.1129"/>
<dbReference type="AlphaFoldDB" id="A0A072NR49"/>
<gene>
    <name evidence="2" type="ORF">M670_01157</name>
</gene>
<dbReference type="InterPro" id="IPR038750">
    <property type="entry name" value="YczE/YyaS-like"/>
</dbReference>
<evidence type="ECO:0000313" key="2">
    <source>
        <dbReference type="EMBL" id="KEF39393.1"/>
    </source>
</evidence>
<accession>A0A072NR49</accession>
<evidence type="ECO:0000313" key="3">
    <source>
        <dbReference type="Proteomes" id="UP000027936"/>
    </source>
</evidence>
<feature type="transmembrane region" description="Helical" evidence="1">
    <location>
        <begin position="71"/>
        <end position="93"/>
    </location>
</feature>
<feature type="transmembrane region" description="Helical" evidence="1">
    <location>
        <begin position="5"/>
        <end position="26"/>
    </location>
</feature>
<dbReference type="OrthoDB" id="154912at2"/>
<feature type="transmembrane region" description="Helical" evidence="1">
    <location>
        <begin position="147"/>
        <end position="163"/>
    </location>
</feature>
<comment type="caution">
    <text evidence="2">The sequence shown here is derived from an EMBL/GenBank/DDBJ whole genome shotgun (WGS) entry which is preliminary data.</text>
</comment>
<name>A0A072NR49_SCHAZ</name>
<keyword evidence="1" id="KW-0472">Membrane</keyword>
<keyword evidence="1" id="KW-0812">Transmembrane</keyword>